<reference evidence="4" key="3">
    <citation type="submission" date="2025-09" db="UniProtKB">
        <authorList>
            <consortium name="Ensembl"/>
        </authorList>
    </citation>
    <scope>IDENTIFICATION</scope>
</reference>
<reference evidence="5" key="1">
    <citation type="submission" date="2003-08" db="EMBL/GenBank/DDBJ databases">
        <authorList>
            <person name="Birren B."/>
            <person name="Nusbaum C."/>
            <person name="Abebe A."/>
            <person name="Abouelleil A."/>
            <person name="Adekoya E."/>
            <person name="Ait-zahra M."/>
            <person name="Allen N."/>
            <person name="Allen T."/>
            <person name="An P."/>
            <person name="Anderson M."/>
            <person name="Anderson S."/>
            <person name="Arachchi H."/>
            <person name="Armbruster J."/>
            <person name="Bachantsang P."/>
            <person name="Baldwin J."/>
            <person name="Barry A."/>
            <person name="Bayul T."/>
            <person name="Blitshsteyn B."/>
            <person name="Bloom T."/>
            <person name="Blye J."/>
            <person name="Boguslavskiy L."/>
            <person name="Borowsky M."/>
            <person name="Boukhgalter B."/>
            <person name="Brunache A."/>
            <person name="Butler J."/>
            <person name="Calixte N."/>
            <person name="Calvo S."/>
            <person name="Camarata J."/>
            <person name="Campo K."/>
            <person name="Chang J."/>
            <person name="Cheshatsang Y."/>
            <person name="Citroen M."/>
            <person name="Collymore A."/>
            <person name="Considine T."/>
            <person name="Cook A."/>
            <person name="Cooke P."/>
            <person name="Corum B."/>
            <person name="Cuomo C."/>
            <person name="David R."/>
            <person name="Dawoe T."/>
            <person name="Degray S."/>
            <person name="Dodge S."/>
            <person name="Dooley K."/>
            <person name="Dorje P."/>
            <person name="Dorjee K."/>
            <person name="Dorris L."/>
            <person name="Duffey N."/>
            <person name="Dupes A."/>
            <person name="Elkins T."/>
            <person name="Engels R."/>
            <person name="Erickson J."/>
            <person name="Farina A."/>
            <person name="Faro S."/>
            <person name="Ferreira P."/>
            <person name="Fischer H."/>
            <person name="Fitzgerald M."/>
            <person name="Foley K."/>
            <person name="Gage D."/>
            <person name="Galagan J."/>
            <person name="Gearin G."/>
            <person name="Gnerre S."/>
            <person name="Gnirke A."/>
            <person name="Goyette A."/>
            <person name="Graham J."/>
            <person name="Grandbois E."/>
            <person name="Gyaltsen K."/>
            <person name="Hafez N."/>
            <person name="Hagopian D."/>
            <person name="Hagos B."/>
            <person name="Hall J."/>
            <person name="Hatcher B."/>
            <person name="Heller A."/>
            <person name="Higgins H."/>
            <person name="Honan T."/>
            <person name="Horn A."/>
            <person name="Houde N."/>
            <person name="Hughes L."/>
            <person name="Hulme W."/>
            <person name="Husby E."/>
            <person name="Iliev I."/>
            <person name="Jaffe D."/>
            <person name="Jones C."/>
            <person name="Kamal M."/>
            <person name="Kamat A."/>
            <person name="Kamvysselis M."/>
            <person name="Karlsson E."/>
            <person name="Kells C."/>
            <person name="Kieu A."/>
            <person name="Kisner P."/>
            <person name="Kodira C."/>
            <person name="Kulbokas E."/>
            <person name="Labutti K."/>
            <person name="Lama D."/>
            <person name="Landers T."/>
            <person name="Leger J."/>
            <person name="Levine S."/>
            <person name="Lewis D."/>
            <person name="Lewis T."/>
            <person name="Lindblad-toh K."/>
            <person name="Liu X."/>
            <person name="Lokyitsang T."/>
            <person name="Lokyitsang Y."/>
            <person name="Lucien O."/>
            <person name="Lui A."/>
            <person name="Ma L.J."/>
            <person name="Mabbitt R."/>
            <person name="Macdonald J."/>
            <person name="Maclean C."/>
            <person name="Major J."/>
            <person name="Manning J."/>
            <person name="Marabella R."/>
            <person name="Maru K."/>
            <person name="Matthews C."/>
            <person name="Mauceli E."/>
            <person name="Mccarthy M."/>
            <person name="Mcdonough S."/>
            <person name="Mcghee T."/>
            <person name="Meldrim J."/>
            <person name="Meneus L."/>
            <person name="Mesirov J."/>
            <person name="Mihalev A."/>
            <person name="Mihova T."/>
            <person name="Mikkelsen T."/>
            <person name="Mlenga V."/>
            <person name="Moru K."/>
            <person name="Mozes J."/>
            <person name="Mulrain L."/>
            <person name="Munson G."/>
            <person name="Naylor J."/>
            <person name="Newes C."/>
            <person name="Nguyen C."/>
            <person name="Nguyen N."/>
            <person name="Nguyen T."/>
            <person name="Nicol R."/>
            <person name="Nielsen C."/>
            <person name="Nizzari M."/>
            <person name="Norbu C."/>
            <person name="Norbu N."/>
            <person name="O'donnell P."/>
            <person name="Okoawo O."/>
            <person name="O'leary S."/>
            <person name="Omotosho B."/>
            <person name="O'neill K."/>
            <person name="Osman S."/>
            <person name="Parker S."/>
            <person name="Perrin D."/>
            <person name="Phunkhang P."/>
            <person name="Piqani B."/>
            <person name="Purcell S."/>
            <person name="Rachupka T."/>
            <person name="Ramasamy U."/>
            <person name="Rameau R."/>
            <person name="Ray V."/>
            <person name="Raymond C."/>
            <person name="Retta R."/>
            <person name="Richardson S."/>
            <person name="Rise C."/>
            <person name="Rodriguez J."/>
            <person name="Rogers J."/>
            <person name="Rogov P."/>
            <person name="Rutman M."/>
            <person name="Schupbach R."/>
            <person name="Seaman C."/>
            <person name="Settipalli S."/>
            <person name="Sharpe T."/>
            <person name="Sheridan J."/>
            <person name="Sherpa N."/>
            <person name="Shi J."/>
            <person name="Smirnov S."/>
            <person name="Smith C."/>
            <person name="Sougnez C."/>
            <person name="Spencer B."/>
            <person name="Stalker J."/>
            <person name="Stange-thomann N."/>
            <person name="Stavropoulos S."/>
            <person name="Stetson K."/>
            <person name="Stone C."/>
            <person name="Stone S."/>
            <person name="Stubbs M."/>
            <person name="Talamas J."/>
            <person name="Tchuinga P."/>
            <person name="Tenzing P."/>
            <person name="Tesfaye S."/>
            <person name="Theodore J."/>
            <person name="Thoulutsang Y."/>
            <person name="Topham K."/>
            <person name="Towey S."/>
            <person name="Tsamla T."/>
            <person name="Tsomo N."/>
            <person name="Vallee D."/>
            <person name="Vassiliev H."/>
            <person name="Venkataraman V."/>
            <person name="Vinson J."/>
            <person name="Vo A."/>
            <person name="Wade C."/>
            <person name="Wang S."/>
            <person name="Wangchuk T."/>
            <person name="Wangdi T."/>
            <person name="Whittaker C."/>
            <person name="Wilkinson J."/>
            <person name="Wu Y."/>
            <person name="Wyman D."/>
            <person name="Yadav S."/>
            <person name="Yang S."/>
            <person name="Yang X."/>
            <person name="Yeager S."/>
            <person name="Yee E."/>
            <person name="Young G."/>
            <person name="Zainoun J."/>
            <person name="Zembeck L."/>
            <person name="Zimmer A."/>
            <person name="Zody M."/>
            <person name="Lander E."/>
        </authorList>
    </citation>
    <scope>NUCLEOTIDE SEQUENCE [LARGE SCALE GENOMIC DNA]</scope>
</reference>
<keyword evidence="3" id="KW-0853">WD repeat</keyword>
<dbReference type="SUPFAM" id="SSF50978">
    <property type="entry name" value="WD40 repeat-like"/>
    <property type="match status" value="1"/>
</dbReference>
<sequence>METDEEAEILITGDSRGYLKMWDISSYCNGDDVKERRESFVRRTLSKDNQDNVGCFTDGRFTIPTFEPLGQPPPLIWSLRGHTKAVTSIVYIEDKGLIGSGSTDCSVRLWSMNGRYLGTFGQKQPWKIQFPIKEKEIPVLC</sequence>
<dbReference type="Proteomes" id="UP000007875">
    <property type="component" value="Unassembled WGS sequence"/>
</dbReference>
<proteinExistence type="predicted"/>
<dbReference type="InterPro" id="IPR051242">
    <property type="entry name" value="WD-EF-hand_domain"/>
</dbReference>
<dbReference type="Pfam" id="PF00400">
    <property type="entry name" value="WD40"/>
    <property type="match status" value="1"/>
</dbReference>
<keyword evidence="5" id="KW-1185">Reference proteome</keyword>
<evidence type="ECO:0000256" key="2">
    <source>
        <dbReference type="ARBA" id="ARBA00022737"/>
    </source>
</evidence>
<dbReference type="InterPro" id="IPR001680">
    <property type="entry name" value="WD40_rpt"/>
</dbReference>
<dbReference type="eggNOG" id="ENOG502S5NY">
    <property type="taxonomic scope" value="Eukaryota"/>
</dbReference>
<evidence type="ECO:0000256" key="1">
    <source>
        <dbReference type="ARBA" id="ARBA00014901"/>
    </source>
</evidence>
<accession>H2YKZ4</accession>
<keyword evidence="2" id="KW-0677">Repeat</keyword>
<evidence type="ECO:0000313" key="4">
    <source>
        <dbReference type="Ensembl" id="ENSCSAVP00000005996.1"/>
    </source>
</evidence>
<dbReference type="InterPro" id="IPR036322">
    <property type="entry name" value="WD40_repeat_dom_sf"/>
</dbReference>
<dbReference type="HOGENOM" id="CLU_1829666_0_0_1"/>
<feature type="repeat" description="WD" evidence="3">
    <location>
        <begin position="79"/>
        <end position="113"/>
    </location>
</feature>
<dbReference type="InterPro" id="IPR015943">
    <property type="entry name" value="WD40/YVTN_repeat-like_dom_sf"/>
</dbReference>
<dbReference type="PROSITE" id="PS50082">
    <property type="entry name" value="WD_REPEATS_2"/>
    <property type="match status" value="1"/>
</dbReference>
<dbReference type="InParanoid" id="H2YKZ4"/>
<dbReference type="PROSITE" id="PS50294">
    <property type="entry name" value="WD_REPEATS_REGION"/>
    <property type="match status" value="1"/>
</dbReference>
<dbReference type="SMART" id="SM00320">
    <property type="entry name" value="WD40"/>
    <property type="match status" value="1"/>
</dbReference>
<organism evidence="4 5">
    <name type="scientific">Ciona savignyi</name>
    <name type="common">Pacific transparent sea squirt</name>
    <dbReference type="NCBI Taxonomy" id="51511"/>
    <lineage>
        <taxon>Eukaryota</taxon>
        <taxon>Metazoa</taxon>
        <taxon>Chordata</taxon>
        <taxon>Tunicata</taxon>
        <taxon>Ascidiacea</taxon>
        <taxon>Phlebobranchia</taxon>
        <taxon>Cionidae</taxon>
        <taxon>Ciona</taxon>
    </lineage>
</organism>
<evidence type="ECO:0000313" key="5">
    <source>
        <dbReference type="Proteomes" id="UP000007875"/>
    </source>
</evidence>
<protein>
    <recommendedName>
        <fullName evidence="1">WD repeat-containing protein on Y chromosome</fullName>
    </recommendedName>
</protein>
<dbReference type="Gene3D" id="2.130.10.10">
    <property type="entry name" value="YVTN repeat-like/Quinoprotein amine dehydrogenase"/>
    <property type="match status" value="1"/>
</dbReference>
<dbReference type="Ensembl" id="ENSCSAVT00000006072.1">
    <property type="protein sequence ID" value="ENSCSAVP00000005996.1"/>
    <property type="gene ID" value="ENSCSAVG00000003577.1"/>
</dbReference>
<evidence type="ECO:0000256" key="3">
    <source>
        <dbReference type="PROSITE-ProRule" id="PRU00221"/>
    </source>
</evidence>
<dbReference type="PANTHER" id="PTHR44324">
    <property type="entry name" value="WD40 REPEAT DOMAIN 95"/>
    <property type="match status" value="1"/>
</dbReference>
<dbReference type="AlphaFoldDB" id="H2YKZ4"/>
<dbReference type="PANTHER" id="PTHR44324:SF6">
    <property type="entry name" value="EF-HAND CALCIUM BINDING DOMAIN 8"/>
    <property type="match status" value="1"/>
</dbReference>
<reference evidence="4" key="2">
    <citation type="submission" date="2025-08" db="UniProtKB">
        <authorList>
            <consortium name="Ensembl"/>
        </authorList>
    </citation>
    <scope>IDENTIFICATION</scope>
</reference>
<name>H2YKZ4_CIOSA</name>